<accession>A0ABD0KFK6</accession>
<feature type="chain" id="PRO_5044792726" description="peptidylamidoglycolate lyase" evidence="12">
    <location>
        <begin position="18"/>
        <end position="385"/>
    </location>
</feature>
<dbReference type="PRINTS" id="PR00790">
    <property type="entry name" value="PAMONOXGNASE"/>
</dbReference>
<dbReference type="Gene3D" id="2.120.10.30">
    <property type="entry name" value="TolB, C-terminal domain"/>
    <property type="match status" value="1"/>
</dbReference>
<feature type="disulfide bond" evidence="10">
    <location>
        <begin position="175"/>
        <end position="195"/>
    </location>
</feature>
<dbReference type="PROSITE" id="PS51125">
    <property type="entry name" value="NHL"/>
    <property type="match status" value="1"/>
</dbReference>
<feature type="binding site" evidence="9">
    <location>
        <position position="127"/>
    </location>
    <ligand>
        <name>Zn(2+)</name>
        <dbReference type="ChEBI" id="CHEBI:29105"/>
        <note>catalytic</note>
    </ligand>
</feature>
<evidence type="ECO:0000313" key="13">
    <source>
        <dbReference type="EMBL" id="KAK7485924.1"/>
    </source>
</evidence>
<keyword evidence="3 12" id="KW-0732">Signal</keyword>
<keyword evidence="6" id="KW-0325">Glycoprotein</keyword>
<keyword evidence="5 10" id="KW-1015">Disulfide bond</keyword>
<evidence type="ECO:0000256" key="6">
    <source>
        <dbReference type="ARBA" id="ARBA00023180"/>
    </source>
</evidence>
<evidence type="ECO:0000256" key="11">
    <source>
        <dbReference type="PROSITE-ProRule" id="PRU00504"/>
    </source>
</evidence>
<feature type="signal peptide" evidence="12">
    <location>
        <begin position="1"/>
        <end position="17"/>
    </location>
</feature>
<keyword evidence="2 9" id="KW-0479">Metal-binding</keyword>
<dbReference type="InterPro" id="IPR001258">
    <property type="entry name" value="NHL_repeat"/>
</dbReference>
<evidence type="ECO:0000256" key="7">
    <source>
        <dbReference type="ARBA" id="ARBA00023239"/>
    </source>
</evidence>
<evidence type="ECO:0000256" key="4">
    <source>
        <dbReference type="ARBA" id="ARBA00022737"/>
    </source>
</evidence>
<dbReference type="EMBL" id="JACVVK020000186">
    <property type="protein sequence ID" value="KAK7485924.1"/>
    <property type="molecule type" value="Genomic_DNA"/>
</dbReference>
<sequence length="385" mass="42550">MMVCMRWLALFMMVAMAGRVLSMSRGHAPDEPTAEFRTDYLNRQQRLPLSAVSGVDVTPMNSDVTPSYAVVVFHRGDKQWTERTFDEHNVMPESERHNITQDTIVVIHPDTGDVVDSFGADTFYMPHGVTVDQGWNLWLTDIGTHQVMRIPQKDTTPDLILGEKFVPGNDDTHFCQPTDVAVASNGDFFVSDGYCNSRVLKFSKEGKVIGHFGKDTAGEDAAPDSPYVLNVPHSLALVEQLDLICVADRENGRVLCYNAGLKEADTFGGFNRTLVPAHEVGRPTAVAYNPKEDVMYVAAALSQQRVWSQSRPSYNPPRAFIYDMEGNCLGGWGYNLPKLHRGTVPSSPIAPLNCSKQLNCAKELFSVVPLHHVTVPSSSILHNGT</sequence>
<protein>
    <recommendedName>
        <fullName evidence="1">peptidylamidoglycolate lyase</fullName>
        <ecNumber evidence="1">4.3.2.5</ecNumber>
    </recommendedName>
</protein>
<comment type="cofactor">
    <cofactor evidence="9">
        <name>Zn(2+)</name>
        <dbReference type="ChEBI" id="CHEBI:29105"/>
    </cofactor>
    <text evidence="9">Binds one Zn(2+) ion per subunit.</text>
</comment>
<dbReference type="CDD" id="cd14958">
    <property type="entry name" value="NHL_PAL_like"/>
    <property type="match status" value="1"/>
</dbReference>
<feature type="binding site" evidence="8">
    <location>
        <position position="194"/>
    </location>
    <ligand>
        <name>a protein</name>
        <dbReference type="ChEBI" id="CHEBI:16541"/>
    </ligand>
    <ligandPart>
        <name>C-terminal Xaa-(2S)-2-hydroxyglycine residue</name>
        <dbReference type="ChEBI" id="CHEBI:142768"/>
    </ligandPart>
</feature>
<evidence type="ECO:0000256" key="1">
    <source>
        <dbReference type="ARBA" id="ARBA00012343"/>
    </source>
</evidence>
<feature type="non-terminal residue" evidence="13">
    <location>
        <position position="385"/>
    </location>
</feature>
<dbReference type="Proteomes" id="UP001519460">
    <property type="component" value="Unassembled WGS sequence"/>
</dbReference>
<feature type="disulfide bond" evidence="10">
    <location>
        <begin position="245"/>
        <end position="256"/>
    </location>
</feature>
<organism evidence="13 14">
    <name type="scientific">Batillaria attramentaria</name>
    <dbReference type="NCBI Taxonomy" id="370345"/>
    <lineage>
        <taxon>Eukaryota</taxon>
        <taxon>Metazoa</taxon>
        <taxon>Spiralia</taxon>
        <taxon>Lophotrochozoa</taxon>
        <taxon>Mollusca</taxon>
        <taxon>Gastropoda</taxon>
        <taxon>Caenogastropoda</taxon>
        <taxon>Sorbeoconcha</taxon>
        <taxon>Cerithioidea</taxon>
        <taxon>Batillariidae</taxon>
        <taxon>Batillaria</taxon>
    </lineage>
</organism>
<gene>
    <name evidence="13" type="ORF">BaRGS_00022790</name>
</gene>
<keyword evidence="14" id="KW-1185">Reference proteome</keyword>
<evidence type="ECO:0000256" key="8">
    <source>
        <dbReference type="PIRSR" id="PIRSR600720-1"/>
    </source>
</evidence>
<evidence type="ECO:0000313" key="14">
    <source>
        <dbReference type="Proteomes" id="UP001519460"/>
    </source>
</evidence>
<reference evidence="13 14" key="1">
    <citation type="journal article" date="2023" name="Sci. Data">
        <title>Genome assembly of the Korean intertidal mud-creeper Batillaria attramentaria.</title>
        <authorList>
            <person name="Patra A.K."/>
            <person name="Ho P.T."/>
            <person name="Jun S."/>
            <person name="Lee S.J."/>
            <person name="Kim Y."/>
            <person name="Won Y.J."/>
        </authorList>
    </citation>
    <scope>NUCLEOTIDE SEQUENCE [LARGE SCALE GENOMIC DNA]</scope>
    <source>
        <strain evidence="13">Wonlab-2016</strain>
    </source>
</reference>
<evidence type="ECO:0000256" key="9">
    <source>
        <dbReference type="PIRSR" id="PIRSR600720-2"/>
    </source>
</evidence>
<evidence type="ECO:0000256" key="2">
    <source>
        <dbReference type="ARBA" id="ARBA00022723"/>
    </source>
</evidence>
<dbReference type="InterPro" id="IPR011042">
    <property type="entry name" value="6-blade_b-propeller_TolB-like"/>
</dbReference>
<dbReference type="GO" id="GO:0046872">
    <property type="term" value="F:metal ion binding"/>
    <property type="evidence" value="ECO:0007669"/>
    <property type="project" value="UniProtKB-KW"/>
</dbReference>
<comment type="caution">
    <text evidence="13">The sequence shown here is derived from an EMBL/GenBank/DDBJ whole genome shotgun (WGS) entry which is preliminary data.</text>
</comment>
<evidence type="ECO:0000256" key="10">
    <source>
        <dbReference type="PIRSR" id="PIRSR600720-3"/>
    </source>
</evidence>
<feature type="repeat" description="NHL" evidence="11">
    <location>
        <begin position="166"/>
        <end position="205"/>
    </location>
</feature>
<proteinExistence type="predicted"/>
<dbReference type="EC" id="4.3.2.5" evidence="1"/>
<name>A0ABD0KFK6_9CAEN</name>
<dbReference type="SUPFAM" id="SSF101898">
    <property type="entry name" value="NHL repeat"/>
    <property type="match status" value="1"/>
</dbReference>
<evidence type="ECO:0000256" key="12">
    <source>
        <dbReference type="SAM" id="SignalP"/>
    </source>
</evidence>
<keyword evidence="4" id="KW-0677">Repeat</keyword>
<evidence type="ECO:0000256" key="3">
    <source>
        <dbReference type="ARBA" id="ARBA00022729"/>
    </source>
</evidence>
<dbReference type="PANTHER" id="PTHR10680">
    <property type="entry name" value="PEPTIDYL-GLYCINE ALPHA-AMIDATING MONOOXYGENASE"/>
    <property type="match status" value="1"/>
</dbReference>
<keyword evidence="7" id="KW-0456">Lyase</keyword>
<dbReference type="GO" id="GO:0004598">
    <property type="term" value="F:peptidylamidoglycolate lyase activity"/>
    <property type="evidence" value="ECO:0007669"/>
    <property type="project" value="UniProtKB-EC"/>
</dbReference>
<keyword evidence="9" id="KW-0862">Zinc</keyword>
<dbReference type="InterPro" id="IPR000720">
    <property type="entry name" value="PHM/PAL"/>
</dbReference>
<dbReference type="Pfam" id="PF01436">
    <property type="entry name" value="NHL"/>
    <property type="match status" value="2"/>
</dbReference>
<dbReference type="AlphaFoldDB" id="A0ABD0KFK6"/>
<feature type="binding site" evidence="8">
    <location>
        <position position="249"/>
    </location>
    <ligand>
        <name>a protein</name>
        <dbReference type="ChEBI" id="CHEBI:16541"/>
    </ligand>
    <ligandPart>
        <name>C-terminal Xaa-(2S)-2-hydroxyglycine residue</name>
        <dbReference type="ChEBI" id="CHEBI:142768"/>
    </ligandPart>
</feature>
<feature type="binding site" evidence="9">
    <location>
        <position position="233"/>
    </location>
    <ligand>
        <name>Zn(2+)</name>
        <dbReference type="ChEBI" id="CHEBI:29105"/>
        <note>catalytic</note>
    </ligand>
</feature>
<feature type="binding site" evidence="8">
    <location>
        <position position="75"/>
    </location>
    <ligand>
        <name>a protein</name>
        <dbReference type="ChEBI" id="CHEBI:16541"/>
    </ligand>
    <ligandPart>
        <name>C-terminal Xaa-(2S)-2-hydroxyglycine residue</name>
        <dbReference type="ChEBI" id="CHEBI:142768"/>
    </ligandPart>
</feature>
<dbReference type="PANTHER" id="PTHR10680:SF36">
    <property type="entry name" value="PEPTIDYL-ALPHA-HYDROXYGLYCINE ALPHA-AMIDATING LYASE 1"/>
    <property type="match status" value="1"/>
</dbReference>
<evidence type="ECO:0000256" key="5">
    <source>
        <dbReference type="ARBA" id="ARBA00023157"/>
    </source>
</evidence>